<keyword evidence="3" id="KW-0346">Stress response</keyword>
<dbReference type="OrthoDB" id="5422617at2"/>
<dbReference type="GO" id="GO:0051087">
    <property type="term" value="F:protein-folding chaperone binding"/>
    <property type="evidence" value="ECO:0007669"/>
    <property type="project" value="InterPro"/>
</dbReference>
<dbReference type="Gene3D" id="2.30.22.10">
    <property type="entry name" value="Head domain of nucleotide exchange factor GrpE"/>
    <property type="match status" value="1"/>
</dbReference>
<accession>A0A1M6PUI9</accession>
<name>A0A1M6PUI9_9BACT</name>
<keyword evidence="1" id="KW-0143">Chaperone</keyword>
<dbReference type="GO" id="GO:0006457">
    <property type="term" value="P:protein folding"/>
    <property type="evidence" value="ECO:0007669"/>
    <property type="project" value="InterPro"/>
</dbReference>
<evidence type="ECO:0000313" key="3">
    <source>
        <dbReference type="EMBL" id="SHK11542.1"/>
    </source>
</evidence>
<dbReference type="STRING" id="1121393.SAMN02745216_02907"/>
<feature type="compositionally biased region" description="Acidic residues" evidence="2">
    <location>
        <begin position="1"/>
        <end position="17"/>
    </location>
</feature>
<proteinExistence type="predicted"/>
<sequence>MSNIDNDELDIFPDDSEDRTPRDQDSASGNGLDAALIGPGRSSSFRMESPTEAPGALSGEESEFREDAPMDPDSGEEAVQDDFTLGASMPEASASDGGDYGDDSEIGFIVIDPPQGEEGAPPDSDDPETPEYAPDQSYPSQDLGFVSEQISGLSQQIEQLSRDFESKLKYDSHKEKIIDSLHGELQEYKDGLLKKHMQSMVMDIVKIIDDVRKIVRHYREKELSESDLPKLLDILEDLPSDLEDAFSFQGIRPYTCEGDAFNPSRQRVLQKVATQDESLDKMVAKRLLPGYEWDDTIIRLEMVGVYTYKPVSED</sequence>
<dbReference type="EMBL" id="FQZU01000018">
    <property type="protein sequence ID" value="SHK11542.1"/>
    <property type="molecule type" value="Genomic_DNA"/>
</dbReference>
<dbReference type="RefSeq" id="WP_073476896.1">
    <property type="nucleotide sequence ID" value="NZ_FQZU01000018.1"/>
</dbReference>
<dbReference type="Proteomes" id="UP000183994">
    <property type="component" value="Unassembled WGS sequence"/>
</dbReference>
<reference evidence="4" key="1">
    <citation type="submission" date="2016-11" db="EMBL/GenBank/DDBJ databases">
        <authorList>
            <person name="Varghese N."/>
            <person name="Submissions S."/>
        </authorList>
    </citation>
    <scope>NUCLEOTIDE SEQUENCE [LARGE SCALE GENOMIC DNA]</scope>
    <source>
        <strain evidence="4">DSM 16219</strain>
    </source>
</reference>
<feature type="region of interest" description="Disordered" evidence="2">
    <location>
        <begin position="1"/>
        <end position="142"/>
    </location>
</feature>
<dbReference type="Pfam" id="PF01025">
    <property type="entry name" value="GrpE"/>
    <property type="match status" value="1"/>
</dbReference>
<evidence type="ECO:0000256" key="1">
    <source>
        <dbReference type="ARBA" id="ARBA00023186"/>
    </source>
</evidence>
<organism evidence="3 4">
    <name type="scientific">Desulfatibacillum alkenivorans DSM 16219</name>
    <dbReference type="NCBI Taxonomy" id="1121393"/>
    <lineage>
        <taxon>Bacteria</taxon>
        <taxon>Pseudomonadati</taxon>
        <taxon>Thermodesulfobacteriota</taxon>
        <taxon>Desulfobacteria</taxon>
        <taxon>Desulfobacterales</taxon>
        <taxon>Desulfatibacillaceae</taxon>
        <taxon>Desulfatibacillum</taxon>
    </lineage>
</organism>
<dbReference type="GO" id="GO:0042803">
    <property type="term" value="F:protein homodimerization activity"/>
    <property type="evidence" value="ECO:0007669"/>
    <property type="project" value="InterPro"/>
</dbReference>
<gene>
    <name evidence="3" type="ORF">SAMN02745216_02907</name>
</gene>
<keyword evidence="4" id="KW-1185">Reference proteome</keyword>
<dbReference type="InterPro" id="IPR009012">
    <property type="entry name" value="GrpE_head"/>
</dbReference>
<evidence type="ECO:0000256" key="2">
    <source>
        <dbReference type="SAM" id="MobiDB-lite"/>
    </source>
</evidence>
<dbReference type="AlphaFoldDB" id="A0A1M6PUI9"/>
<protein>
    <submittedName>
        <fullName evidence="3">Molecular chaperone GrpE (Heat shock protein)</fullName>
    </submittedName>
</protein>
<dbReference type="SUPFAM" id="SSF51064">
    <property type="entry name" value="Head domain of nucleotide exchange factor GrpE"/>
    <property type="match status" value="1"/>
</dbReference>
<feature type="compositionally biased region" description="Acidic residues" evidence="2">
    <location>
        <begin position="60"/>
        <end position="80"/>
    </location>
</feature>
<dbReference type="InterPro" id="IPR000740">
    <property type="entry name" value="GrpE"/>
</dbReference>
<dbReference type="GO" id="GO:0000774">
    <property type="term" value="F:adenyl-nucleotide exchange factor activity"/>
    <property type="evidence" value="ECO:0007669"/>
    <property type="project" value="InterPro"/>
</dbReference>
<evidence type="ECO:0000313" key="4">
    <source>
        <dbReference type="Proteomes" id="UP000183994"/>
    </source>
</evidence>